<evidence type="ECO:0000313" key="2">
    <source>
        <dbReference type="EMBL" id="AOY11850.1"/>
    </source>
</evidence>
<evidence type="ECO:0000259" key="1">
    <source>
        <dbReference type="Pfam" id="PF12571"/>
    </source>
</evidence>
<gene>
    <name evidence="2" type="primary">PP_00045</name>
</gene>
<feature type="domain" description="Phage tail fibre protein N-terminal" evidence="1">
    <location>
        <begin position="4"/>
        <end position="153"/>
    </location>
</feature>
<dbReference type="KEGG" id="vg:54977080"/>
<dbReference type="GeneID" id="54977080"/>
<keyword evidence="3" id="KW-1185">Reference proteome</keyword>
<name>A0A1D9C9T0_9CAUD</name>
<dbReference type="Proteomes" id="UP000225897">
    <property type="component" value="Segment"/>
</dbReference>
<organism evidence="2 3">
    <name type="scientific">Salinivibrio phage SMHB1</name>
    <dbReference type="NCBI Taxonomy" id="1897436"/>
    <lineage>
        <taxon>Viruses</taxon>
        <taxon>Duplodnaviria</taxon>
        <taxon>Heunggongvirae</taxon>
        <taxon>Uroviricota</taxon>
        <taxon>Caudoviricetes</taxon>
        <taxon>Peduoviridae</taxon>
        <taxon>Playavirus</taxon>
        <taxon>Playavirus SMHB1</taxon>
    </lineage>
</organism>
<accession>A0A1D9C9T0</accession>
<dbReference type="Pfam" id="PF12571">
    <property type="entry name" value="Phage_tail_fib"/>
    <property type="match status" value="1"/>
</dbReference>
<proteinExistence type="predicted"/>
<dbReference type="RefSeq" id="YP_009786987.1">
    <property type="nucleotide sequence ID" value="NC_047775.1"/>
</dbReference>
<sequence length="728" mass="79324">MSQTAIPLEFEKYLQNKTSLNKPTDLNEVVFAMIPDLDPSAPIDRNSSLPPMGQWVYQQDVDQIGKSGDNAVVYSVVIPGTVAPFQFNAMFLRDKNVPESCGVIVHKATETKEVGMALTKSLMMQFDGAAAAGNVTIDAETWQIDYSARLRGMDEDLRLVNLDTYGHTAFVDGFAVTRHDFDANKYLIAPGVVYIGGLRVALNDTLVQTVTDKPKTLYIDAYRDGTALSDWENLFDIVASNDELTDYTAQNSSPHYVTKLAHINSDGSIEDLRQRGGLQAHLDAEDPHNQYIPKSAIATIEEAKQGKKGKVTDAEGLNSLINEYGIGKSATFAINELVTRFNNVFSENLDADMEHVILLAEIAPSKKLMGRISTGRSVTSGMASSLIIDVAVSISSNGDVVNFSVSSLGEPSSSYSKIKPITCSYEGRNYLAIDLGEVGKYRCSKAYAFDGYSVNSNLYVAYRDDCSNIQPANTKKMRVNGEFVLTEDEKATTSEAESGTNDKLLDAAGGHAILNKYGIGKTPVINSEVDLNNLIGQSGYLGFRSFRCFGGIKGLTGGITSQDKFNVIWLGGLGGRQVTTIITDYIGTNLYTWNSSNGEFSEIIKSTDRATNTQAERSDDFVYMTPASSSHVAYGKDQVLRDVTSDRIIGSTYTNNKPKPITITLRVSLSSQGGFVAIDLNGEEFCEAKNETTTGVAQQLICVVPQGAKYKVRKAGSNTQMNYWKELS</sequence>
<dbReference type="InterPro" id="IPR022225">
    <property type="entry name" value="Phage_tail_fibre_N"/>
</dbReference>
<dbReference type="EMBL" id="KX774374">
    <property type="protein sequence ID" value="AOY11850.1"/>
    <property type="molecule type" value="Genomic_DNA"/>
</dbReference>
<evidence type="ECO:0000313" key="3">
    <source>
        <dbReference type="Proteomes" id="UP000225897"/>
    </source>
</evidence>
<protein>
    <submittedName>
        <fullName evidence="2">Putative tail fibre protein</fullName>
    </submittedName>
</protein>
<reference evidence="2 3" key="1">
    <citation type="submission" date="2016-08" db="EMBL/GenBank/DDBJ databases">
        <title>Salinivibrio phage SMHB1.</title>
        <authorList>
            <person name="Olonade I.T."/>
            <person name="van Zyl L.J."/>
            <person name="Trindade M.I."/>
        </authorList>
    </citation>
    <scope>NUCLEOTIDE SEQUENCE [LARGE SCALE GENOMIC DNA]</scope>
</reference>